<feature type="transmembrane region" description="Helical" evidence="7">
    <location>
        <begin position="228"/>
        <end position="248"/>
    </location>
</feature>
<dbReference type="GO" id="GO:0005794">
    <property type="term" value="C:Golgi apparatus"/>
    <property type="evidence" value="ECO:0007669"/>
    <property type="project" value="TreeGrafter"/>
</dbReference>
<feature type="transmembrane region" description="Helical" evidence="7">
    <location>
        <begin position="355"/>
        <end position="380"/>
    </location>
</feature>
<keyword evidence="4 7" id="KW-1133">Transmembrane helix</keyword>
<evidence type="ECO:0000256" key="5">
    <source>
        <dbReference type="ARBA" id="ARBA00023136"/>
    </source>
</evidence>
<dbReference type="GO" id="GO:0015085">
    <property type="term" value="F:calcium ion transmembrane transporter activity"/>
    <property type="evidence" value="ECO:0007669"/>
    <property type="project" value="TreeGrafter"/>
</dbReference>
<dbReference type="GO" id="GO:0005384">
    <property type="term" value="F:manganese ion transmembrane transporter activity"/>
    <property type="evidence" value="ECO:0007669"/>
    <property type="project" value="TreeGrafter"/>
</dbReference>
<dbReference type="InterPro" id="IPR049555">
    <property type="entry name" value="GDT1-like_CS"/>
</dbReference>
<feature type="transmembrane region" description="Helical" evidence="7">
    <location>
        <begin position="188"/>
        <end position="207"/>
    </location>
</feature>
<evidence type="ECO:0000256" key="7">
    <source>
        <dbReference type="SAM" id="Phobius"/>
    </source>
</evidence>
<protein>
    <recommendedName>
        <fullName evidence="10">GDT1 family protein</fullName>
    </recommendedName>
</protein>
<reference evidence="8 9" key="1">
    <citation type="submission" date="2023-10" db="EMBL/GenBank/DDBJ databases">
        <title>Chromosome-scale genome assembly provides insights into flower coloration mechanisms of Canna indica.</title>
        <authorList>
            <person name="Li C."/>
        </authorList>
    </citation>
    <scope>NUCLEOTIDE SEQUENCE [LARGE SCALE GENOMIC DNA]</scope>
    <source>
        <tissue evidence="8">Flower</tissue>
    </source>
</reference>
<evidence type="ECO:0000256" key="4">
    <source>
        <dbReference type="ARBA" id="ARBA00022989"/>
    </source>
</evidence>
<accession>A0AAQ3KJL9</accession>
<feature type="transmembrane region" description="Helical" evidence="7">
    <location>
        <begin position="387"/>
        <end position="407"/>
    </location>
</feature>
<dbReference type="PANTHER" id="PTHR12608:SF7">
    <property type="entry name" value="PROTEIN PAM71-HOMOLOG, CHLOROPLASTIC"/>
    <property type="match status" value="1"/>
</dbReference>
<feature type="transmembrane region" description="Helical" evidence="7">
    <location>
        <begin position="161"/>
        <end position="182"/>
    </location>
</feature>
<dbReference type="Proteomes" id="UP001327560">
    <property type="component" value="Chromosome 5"/>
</dbReference>
<dbReference type="InterPro" id="IPR001727">
    <property type="entry name" value="GDT1-like"/>
</dbReference>
<dbReference type="PROSITE" id="PS01214">
    <property type="entry name" value="UPF0016"/>
    <property type="match status" value="1"/>
</dbReference>
<evidence type="ECO:0000256" key="6">
    <source>
        <dbReference type="SAM" id="MobiDB-lite"/>
    </source>
</evidence>
<evidence type="ECO:0000256" key="3">
    <source>
        <dbReference type="ARBA" id="ARBA00022692"/>
    </source>
</evidence>
<dbReference type="GO" id="GO:0032468">
    <property type="term" value="P:Golgi calcium ion homeostasis"/>
    <property type="evidence" value="ECO:0007669"/>
    <property type="project" value="TreeGrafter"/>
</dbReference>
<organism evidence="8 9">
    <name type="scientific">Canna indica</name>
    <name type="common">Indian-shot</name>
    <dbReference type="NCBI Taxonomy" id="4628"/>
    <lineage>
        <taxon>Eukaryota</taxon>
        <taxon>Viridiplantae</taxon>
        <taxon>Streptophyta</taxon>
        <taxon>Embryophyta</taxon>
        <taxon>Tracheophyta</taxon>
        <taxon>Spermatophyta</taxon>
        <taxon>Magnoliopsida</taxon>
        <taxon>Liliopsida</taxon>
        <taxon>Zingiberales</taxon>
        <taxon>Cannaceae</taxon>
        <taxon>Canna</taxon>
    </lineage>
</organism>
<dbReference type="PANTHER" id="PTHR12608">
    <property type="entry name" value="TRANSMEMBRANE PROTEIN HTP-1 RELATED"/>
    <property type="match status" value="1"/>
</dbReference>
<evidence type="ECO:0008006" key="10">
    <source>
        <dbReference type="Google" id="ProtNLM"/>
    </source>
</evidence>
<evidence type="ECO:0000256" key="1">
    <source>
        <dbReference type="ARBA" id="ARBA00004141"/>
    </source>
</evidence>
<keyword evidence="5 7" id="KW-0472">Membrane</keyword>
<comment type="similarity">
    <text evidence="2">Belongs to the GDT1 family.</text>
</comment>
<evidence type="ECO:0000256" key="2">
    <source>
        <dbReference type="ARBA" id="ARBA00009190"/>
    </source>
</evidence>
<feature type="region of interest" description="Disordered" evidence="6">
    <location>
        <begin position="24"/>
        <end position="49"/>
    </location>
</feature>
<dbReference type="Pfam" id="PF01169">
    <property type="entry name" value="GDT1"/>
    <property type="match status" value="2"/>
</dbReference>
<name>A0AAQ3KJL9_9LILI</name>
<sequence length="408" mass="43457">MGTRYWHGNSMSPVAVVEYPTNLEQNNSSADKPQEQQRRTPSSRFASEPLMAEGATLLTARVSASSLPSSSQKGHARCFHLLPLASVSRPLLRLAIGPSSVRCRYKFRLKSIHYGIRAQASNVGTGNYGGQGEEGSHGNLIDGSTSETSPRYQKPLSGINYLMSIAGVLLICAIAFVLMVSLKGGPSAFIAALAKSGFTAAFTLIFVSEIGDKTFFIAALLAMQYDKAMVLFGSMAALSLMTVLSVVIGRIFNSVPAQFQTTLPLGEYAAVALLTFFGLNSIRNAWALPSYTNSKENAELGELVEAEELVKEKVAKKLTSPLEVLWKSFSLVFFAEWGDRSMLATIALGAAQSPWGVAGGAIAGHLFATSIAILGGAFLANYISEKLVGYLGGVLFLIFAGATLLGIF</sequence>
<proteinExistence type="inferred from homology"/>
<dbReference type="GO" id="GO:0009507">
    <property type="term" value="C:chloroplast"/>
    <property type="evidence" value="ECO:0007669"/>
    <property type="project" value="TreeGrafter"/>
</dbReference>
<dbReference type="AlphaFoldDB" id="A0AAQ3KJL9"/>
<comment type="subcellular location">
    <subcellularLocation>
        <location evidence="1">Membrane</location>
        <topology evidence="1">Multi-pass membrane protein</topology>
    </subcellularLocation>
</comment>
<evidence type="ECO:0000313" key="8">
    <source>
        <dbReference type="EMBL" id="WOL08900.1"/>
    </source>
</evidence>
<dbReference type="GO" id="GO:0032472">
    <property type="term" value="P:Golgi calcium ion transport"/>
    <property type="evidence" value="ECO:0007669"/>
    <property type="project" value="TreeGrafter"/>
</dbReference>
<keyword evidence="9" id="KW-1185">Reference proteome</keyword>
<gene>
    <name evidence="8" type="ORF">Cni_G17653</name>
</gene>
<keyword evidence="3 7" id="KW-0812">Transmembrane</keyword>
<dbReference type="EMBL" id="CP136894">
    <property type="protein sequence ID" value="WOL08900.1"/>
    <property type="molecule type" value="Genomic_DNA"/>
</dbReference>
<evidence type="ECO:0000313" key="9">
    <source>
        <dbReference type="Proteomes" id="UP001327560"/>
    </source>
</evidence>
<dbReference type="GO" id="GO:0016020">
    <property type="term" value="C:membrane"/>
    <property type="evidence" value="ECO:0007669"/>
    <property type="project" value="UniProtKB-SubCell"/>
</dbReference>